<reference evidence="1" key="1">
    <citation type="submission" date="2022-07" db="EMBL/GenBank/DDBJ databases">
        <title>Genome Sequence of Xylaria arbuscula.</title>
        <authorList>
            <person name="Buettner E."/>
        </authorList>
    </citation>
    <scope>NUCLEOTIDE SEQUENCE</scope>
    <source>
        <strain evidence="1">VT107</strain>
    </source>
</reference>
<dbReference type="Proteomes" id="UP001148614">
    <property type="component" value="Unassembled WGS sequence"/>
</dbReference>
<dbReference type="VEuPathDB" id="FungiDB:F4678DRAFT_480092"/>
<organism evidence="1 2">
    <name type="scientific">Xylaria arbuscula</name>
    <dbReference type="NCBI Taxonomy" id="114810"/>
    <lineage>
        <taxon>Eukaryota</taxon>
        <taxon>Fungi</taxon>
        <taxon>Dikarya</taxon>
        <taxon>Ascomycota</taxon>
        <taxon>Pezizomycotina</taxon>
        <taxon>Sordariomycetes</taxon>
        <taxon>Xylariomycetidae</taxon>
        <taxon>Xylariales</taxon>
        <taxon>Xylariaceae</taxon>
        <taxon>Xylaria</taxon>
    </lineage>
</organism>
<keyword evidence="2" id="KW-1185">Reference proteome</keyword>
<accession>A0A9W8NMS5</accession>
<protein>
    <submittedName>
        <fullName evidence="1">Uncharacterized protein</fullName>
    </submittedName>
</protein>
<evidence type="ECO:0000313" key="2">
    <source>
        <dbReference type="Proteomes" id="UP001148614"/>
    </source>
</evidence>
<comment type="caution">
    <text evidence="1">The sequence shown here is derived from an EMBL/GenBank/DDBJ whole genome shotgun (WGS) entry which is preliminary data.</text>
</comment>
<sequence>MSEPVRTVMNRTNILETVDGDVRVRYRWPRKDNFKGPPDLPADFQTSEKVSESLDALQVLQFSRRQYLTPSALTVPLEYLLESQPWMVQADVNIFPANRCETWSRVVAKDYYRYELDDLVEEYKDAMTSKPYQFRPVDVSPMDSEDPPHWILIVLHLTRHLKEEDDLETPDNELEGPYNLVESFAVVDPHCRTTARDVEERVVEFLEQLLPKFGIEFYWPDVREYPWVPPSM</sequence>
<dbReference type="EMBL" id="JANPWZ010000090">
    <property type="protein sequence ID" value="KAJ3579501.1"/>
    <property type="molecule type" value="Genomic_DNA"/>
</dbReference>
<dbReference type="AlphaFoldDB" id="A0A9W8NMS5"/>
<proteinExistence type="predicted"/>
<evidence type="ECO:0000313" key="1">
    <source>
        <dbReference type="EMBL" id="KAJ3579501.1"/>
    </source>
</evidence>
<name>A0A9W8NMS5_9PEZI</name>
<gene>
    <name evidence="1" type="ORF">NPX13_g1069</name>
</gene>